<dbReference type="Pfam" id="PF05267">
    <property type="entry name" value="DUF725"/>
    <property type="match status" value="2"/>
</dbReference>
<keyword evidence="2" id="KW-1133">Transmembrane helix</keyword>
<dbReference type="Proteomes" id="UP001059596">
    <property type="component" value="Unassembled WGS sequence"/>
</dbReference>
<dbReference type="InterPro" id="IPR007931">
    <property type="entry name" value="TsetseEP"/>
</dbReference>
<dbReference type="AlphaFoldDB" id="A0A9P9YML8"/>
<proteinExistence type="predicted"/>
<dbReference type="EMBL" id="JAMKOV010000005">
    <property type="protein sequence ID" value="KAI8039798.1"/>
    <property type="molecule type" value="Genomic_DNA"/>
</dbReference>
<protein>
    <recommendedName>
        <fullName evidence="4">Protein TsetseEP domain-containing protein</fullName>
    </recommendedName>
</protein>
<keyword evidence="3" id="KW-0732">Signal</keyword>
<feature type="transmembrane region" description="Helical" evidence="2">
    <location>
        <begin position="209"/>
        <end position="229"/>
    </location>
</feature>
<gene>
    <name evidence="5" type="ORF">M5D96_007222</name>
</gene>
<evidence type="ECO:0000256" key="2">
    <source>
        <dbReference type="SAM" id="Phobius"/>
    </source>
</evidence>
<keyword evidence="2" id="KW-0812">Transmembrane</keyword>
<keyword evidence="2" id="KW-0472">Membrane</keyword>
<evidence type="ECO:0000313" key="6">
    <source>
        <dbReference type="Proteomes" id="UP001059596"/>
    </source>
</evidence>
<name>A0A9P9YML8_9MUSC</name>
<evidence type="ECO:0000256" key="1">
    <source>
        <dbReference type="SAM" id="MobiDB-lite"/>
    </source>
</evidence>
<organism evidence="5 6">
    <name type="scientific">Drosophila gunungcola</name>
    <name type="common">fruit fly</name>
    <dbReference type="NCBI Taxonomy" id="103775"/>
    <lineage>
        <taxon>Eukaryota</taxon>
        <taxon>Metazoa</taxon>
        <taxon>Ecdysozoa</taxon>
        <taxon>Arthropoda</taxon>
        <taxon>Hexapoda</taxon>
        <taxon>Insecta</taxon>
        <taxon>Pterygota</taxon>
        <taxon>Neoptera</taxon>
        <taxon>Endopterygota</taxon>
        <taxon>Diptera</taxon>
        <taxon>Brachycera</taxon>
        <taxon>Muscomorpha</taxon>
        <taxon>Ephydroidea</taxon>
        <taxon>Drosophilidae</taxon>
        <taxon>Drosophila</taxon>
        <taxon>Sophophora</taxon>
    </lineage>
</organism>
<feature type="signal peptide" evidence="3">
    <location>
        <begin position="1"/>
        <end position="18"/>
    </location>
</feature>
<feature type="domain" description="Protein TsetseEP" evidence="4">
    <location>
        <begin position="242"/>
        <end position="361"/>
    </location>
</feature>
<keyword evidence="6" id="KW-1185">Reference proteome</keyword>
<accession>A0A9P9YML8</accession>
<evidence type="ECO:0000259" key="4">
    <source>
        <dbReference type="Pfam" id="PF05267"/>
    </source>
</evidence>
<sequence length="454" mass="50267">FHLIAILLASVAIGSCLANPSLISGPSRMMEIMRATSENQRNNPQLAAACFAYYNDVEYNQCHDKFNGGREEVLERYDPVVWDLSNSTFDSCMYLLDCDNHNNSQNALNCYASDEVEQLSYTRDLCCNTTARNYEIRSGDSYEAFQSCLAGLTPVPEKPTIPPSTITPSTTTPSTTTSSTTSVPTTTTTSLPATKLRMNRCASNMQSHLIAILLASVAIGSCLANPSLISGPSRMMEVMSATTACFAYYNEVFNSDYEEYEVEYNQCHDKYNGGREEALTRYDPVVWKLSNSTAYSCNYMLNICDDQFTSQNSLNCYAKEGVRTSKVLASVAFNASEFYGALSQEIEQIAYTRELCCNTSARNYEIRSDESYASFQSCLLGLTPVPDKTTTTSSTTSWPTTTTSTTRVVSEITNDRSSIISSSIISHFESDEGNSAISKHRWGRKLYNAFKHNG</sequence>
<feature type="domain" description="Protein TsetseEP" evidence="4">
    <location>
        <begin position="56"/>
        <end position="136"/>
    </location>
</feature>
<reference evidence="5" key="1">
    <citation type="journal article" date="2023" name="Genome Biol. Evol.">
        <title>Long-read-based Genome Assembly of Drosophila gunungcola Reveals Fewer Chemosensory Genes in Flower-breeding Species.</title>
        <authorList>
            <person name="Negi A."/>
            <person name="Liao B.Y."/>
            <person name="Yeh S.D."/>
        </authorList>
    </citation>
    <scope>NUCLEOTIDE SEQUENCE</scope>
    <source>
        <strain evidence="5">Sukarami</strain>
    </source>
</reference>
<evidence type="ECO:0000256" key="3">
    <source>
        <dbReference type="SAM" id="SignalP"/>
    </source>
</evidence>
<evidence type="ECO:0000313" key="5">
    <source>
        <dbReference type="EMBL" id="KAI8039798.1"/>
    </source>
</evidence>
<feature type="chain" id="PRO_5040403994" description="Protein TsetseEP domain-containing protein" evidence="3">
    <location>
        <begin position="19"/>
        <end position="454"/>
    </location>
</feature>
<feature type="compositionally biased region" description="Low complexity" evidence="1">
    <location>
        <begin position="163"/>
        <end position="189"/>
    </location>
</feature>
<comment type="caution">
    <text evidence="5">The sequence shown here is derived from an EMBL/GenBank/DDBJ whole genome shotgun (WGS) entry which is preliminary data.</text>
</comment>
<feature type="non-terminal residue" evidence="5">
    <location>
        <position position="1"/>
    </location>
</feature>
<feature type="region of interest" description="Disordered" evidence="1">
    <location>
        <begin position="159"/>
        <end position="189"/>
    </location>
</feature>